<organism evidence="4 5">
    <name type="scientific">Apilactobacillus bombintestini</name>
    <dbReference type="NCBI Taxonomy" id="2419772"/>
    <lineage>
        <taxon>Bacteria</taxon>
        <taxon>Bacillati</taxon>
        <taxon>Bacillota</taxon>
        <taxon>Bacilli</taxon>
        <taxon>Lactobacillales</taxon>
        <taxon>Lactobacillaceae</taxon>
        <taxon>Apilactobacillus</taxon>
    </lineage>
</organism>
<dbReference type="SUPFAM" id="SSF53756">
    <property type="entry name" value="UDP-Glycosyltransferase/glycogen phosphorylase"/>
    <property type="match status" value="1"/>
</dbReference>
<keyword evidence="2 4" id="KW-0808">Transferase</keyword>
<dbReference type="OrthoDB" id="570545at2"/>
<gene>
    <name evidence="4" type="ORF">D7I45_05780</name>
</gene>
<feature type="domain" description="Glycosyl transferase family 1" evidence="3">
    <location>
        <begin position="338"/>
        <end position="495"/>
    </location>
</feature>
<dbReference type="RefSeq" id="WP_120784764.1">
    <property type="nucleotide sequence ID" value="NZ_CP032626.1"/>
</dbReference>
<name>A0A387B1I2_9LACO</name>
<evidence type="ECO:0000256" key="2">
    <source>
        <dbReference type="ARBA" id="ARBA00022679"/>
    </source>
</evidence>
<evidence type="ECO:0000256" key="1">
    <source>
        <dbReference type="ARBA" id="ARBA00022676"/>
    </source>
</evidence>
<dbReference type="Pfam" id="PF00534">
    <property type="entry name" value="Glycos_transf_1"/>
    <property type="match status" value="1"/>
</dbReference>
<dbReference type="PANTHER" id="PTHR12526:SF629">
    <property type="entry name" value="TEICHURONIC ACID BIOSYNTHESIS GLYCOSYLTRANSFERASE TUAH-RELATED"/>
    <property type="match status" value="1"/>
</dbReference>
<dbReference type="PANTHER" id="PTHR12526">
    <property type="entry name" value="GLYCOSYLTRANSFERASE"/>
    <property type="match status" value="1"/>
</dbReference>
<protein>
    <submittedName>
        <fullName evidence="4">Glycosyltransferase</fullName>
    </submittedName>
</protein>
<dbReference type="Gene3D" id="3.40.50.2000">
    <property type="entry name" value="Glycogen Phosphorylase B"/>
    <property type="match status" value="3"/>
</dbReference>
<evidence type="ECO:0000313" key="4">
    <source>
        <dbReference type="EMBL" id="AYF93000.1"/>
    </source>
</evidence>
<accession>A0A387B1I2</accession>
<proteinExistence type="predicted"/>
<reference evidence="4 5" key="1">
    <citation type="submission" date="2018-09" db="EMBL/GenBank/DDBJ databases">
        <title>Genome sequencing of strain BHWM-4.</title>
        <authorList>
            <person name="Heo J."/>
            <person name="Kim S.-J."/>
            <person name="Kwon S.-W."/>
        </authorList>
    </citation>
    <scope>NUCLEOTIDE SEQUENCE [LARGE SCALE GENOMIC DNA]</scope>
    <source>
        <strain evidence="4 5">BHWM-4</strain>
    </source>
</reference>
<dbReference type="Proteomes" id="UP000272003">
    <property type="component" value="Chromosome"/>
</dbReference>
<evidence type="ECO:0000313" key="5">
    <source>
        <dbReference type="Proteomes" id="UP000272003"/>
    </source>
</evidence>
<keyword evidence="1" id="KW-0328">Glycosyltransferase</keyword>
<dbReference type="AlphaFoldDB" id="A0A387B1I2"/>
<keyword evidence="5" id="KW-1185">Reference proteome</keyword>
<dbReference type="GO" id="GO:0016757">
    <property type="term" value="F:glycosyltransferase activity"/>
    <property type="evidence" value="ECO:0007669"/>
    <property type="project" value="UniProtKB-KW"/>
</dbReference>
<dbReference type="KEGG" id="abom:D7I45_05780"/>
<evidence type="ECO:0000259" key="3">
    <source>
        <dbReference type="Pfam" id="PF00534"/>
    </source>
</evidence>
<dbReference type="InterPro" id="IPR001296">
    <property type="entry name" value="Glyco_trans_1"/>
</dbReference>
<dbReference type="EMBL" id="CP032626">
    <property type="protein sequence ID" value="AYF93000.1"/>
    <property type="molecule type" value="Genomic_DNA"/>
</dbReference>
<sequence>MYFFLNSSFNAKNSGIEHAQLKRAQLFEKFNTDYKLVFRDWNPLLHLYLNAHGIADQHILNVFDYFQEARYVKPKTIHPRDIDFGIAHLTYKKDEQNHRVLVYNQNTLVGRINVFTEEDTKPNIVKSVELFDGFSNLYCVDFYDYRGFKSLSQWYTPDNQVATQTWYTPAGRPAIENFMRLNGQQKLAESGYKTIDAHGTVRPHLNKTSLLTEFLEAINLKYFDTKQANIYVLDRGDFFEEILTDLNSPTYSVLHLHSSQAGDSQKADTSIMNNNYEYSLTDLNRYDAIVASTHKQNADVQARFHHQVDAFTIPVGVLSARELETTRVPMNKRRPHSMVITARVSPEKQIDKIITAMGMAKKQVPDINLNVYGYVDHSNNDAAIKRINAAIKKYDLQDAVTLHDYTLDVPSVQANAQVYPLASVMEGFNLALMEAQSNGDVGITFDTNYGPNELIVDQENGYVVKYDDTEALSKKMVELFTHDDLLQAMSDKAYELSQRYSSKQVWQKWQQLTNRANQVWQDKLKTYRVDITDGLEDMEHAQEEH</sequence>